<dbReference type="PANTHER" id="PTHR33883">
    <property type="entry name" value="WPP DOMAIN-ASSOCIATED PROTEIN"/>
    <property type="match status" value="1"/>
</dbReference>
<evidence type="ECO:0000313" key="2">
    <source>
        <dbReference type="Proteomes" id="UP001567538"/>
    </source>
</evidence>
<name>A0ABD1GHF1_SALDI</name>
<proteinExistence type="predicted"/>
<dbReference type="GO" id="GO:0004674">
    <property type="term" value="F:protein serine/threonine kinase activity"/>
    <property type="evidence" value="ECO:0007669"/>
    <property type="project" value="UniProtKB-KW"/>
</dbReference>
<keyword evidence="1" id="KW-0418">Kinase</keyword>
<organism evidence="1 2">
    <name type="scientific">Salvia divinorum</name>
    <name type="common">Maria pastora</name>
    <name type="synonym">Diviner's sage</name>
    <dbReference type="NCBI Taxonomy" id="28513"/>
    <lineage>
        <taxon>Eukaryota</taxon>
        <taxon>Viridiplantae</taxon>
        <taxon>Streptophyta</taxon>
        <taxon>Embryophyta</taxon>
        <taxon>Tracheophyta</taxon>
        <taxon>Spermatophyta</taxon>
        <taxon>Magnoliopsida</taxon>
        <taxon>eudicotyledons</taxon>
        <taxon>Gunneridae</taxon>
        <taxon>Pentapetalae</taxon>
        <taxon>asterids</taxon>
        <taxon>lamiids</taxon>
        <taxon>Lamiales</taxon>
        <taxon>Lamiaceae</taxon>
        <taxon>Nepetoideae</taxon>
        <taxon>Mentheae</taxon>
        <taxon>Salviinae</taxon>
        <taxon>Salvia</taxon>
        <taxon>Salvia subgen. Calosphace</taxon>
    </lineage>
</organism>
<comment type="caution">
    <text evidence="1">The sequence shown here is derived from an EMBL/GenBank/DDBJ whole genome shotgun (WGS) entry which is preliminary data.</text>
</comment>
<keyword evidence="1" id="KW-0808">Transferase</keyword>
<dbReference type="EC" id="2.7.11.1" evidence="1"/>
<dbReference type="InterPro" id="IPR037490">
    <property type="entry name" value="WAP"/>
</dbReference>
<protein>
    <submittedName>
        <fullName evidence="1">Non-specific serine/threonine protein kinase</fullName>
        <ecNumber evidence="1">2.7.11.1</ecNumber>
    </submittedName>
</protein>
<dbReference type="Proteomes" id="UP001567538">
    <property type="component" value="Unassembled WGS sequence"/>
</dbReference>
<accession>A0ABD1GHF1</accession>
<sequence length="523" mass="60037">MKDFSPCGAQEIASDEIESLLREDLYLIYFREMAQAWRLEAPKLLDCEVRMPQSKVMFQEENRKMSRSGSVRDSKTPQEGIHCSHVQDCIECLLRQEIYKIYFKETTQSWRSEALKYRVMSQNETPKEAFRPSPISVDCAESILREEIHKTYFKEMTKESPKQLKISRSGSARITKTPQEDFRCSPTQDCMECLLREEAEMTKSWRSSQESNHLDVEACTLQSRQVQACQAGTPRSRGGDGESSLIQKLDSLLKSLELEETLMLTASSLIKEHSVSSSLVILDCEETEERAAIEWLITDDESTFCTVSEQLERALQQLYTTKELLADLQESLEVSDDGGEYYENSEFNNILRVQDESTSPCLDLQGVGETDWSESVLETVKGFRYLVDDVEVELYENIEGKCLRLEALKNQVDALIQPVAWNKTRKLLYEKAFISRCRNLKLAEAEVDLLGDQVEILRSLLDRIYRVLSRNARVLSSYFEVYDILKLIKVELNGGRSSKPKSQIADISSISSNRFRASTIRQH</sequence>
<evidence type="ECO:0000313" key="1">
    <source>
        <dbReference type="EMBL" id="KAL1542483.1"/>
    </source>
</evidence>
<dbReference type="PANTHER" id="PTHR33883:SF7">
    <property type="entry name" value="OS04G0521600 PROTEIN"/>
    <property type="match status" value="1"/>
</dbReference>
<keyword evidence="1" id="KW-0723">Serine/threonine-protein kinase</keyword>
<reference evidence="1 2" key="1">
    <citation type="submission" date="2024-06" db="EMBL/GenBank/DDBJ databases">
        <title>A chromosome level genome sequence of Diviner's sage (Salvia divinorum).</title>
        <authorList>
            <person name="Ford S.A."/>
            <person name="Ro D.-K."/>
            <person name="Ness R.W."/>
            <person name="Phillips M.A."/>
        </authorList>
    </citation>
    <scope>NUCLEOTIDE SEQUENCE [LARGE SCALE GENOMIC DNA]</scope>
    <source>
        <strain evidence="1">SAF-2024a</strain>
        <tissue evidence="1">Leaf</tissue>
    </source>
</reference>
<dbReference type="EMBL" id="JBEAFC010000009">
    <property type="protein sequence ID" value="KAL1542483.1"/>
    <property type="molecule type" value="Genomic_DNA"/>
</dbReference>
<gene>
    <name evidence="1" type="ORF">AAHA92_26572</name>
</gene>
<dbReference type="AlphaFoldDB" id="A0ABD1GHF1"/>
<keyword evidence="2" id="KW-1185">Reference proteome</keyword>